<proteinExistence type="predicted"/>
<evidence type="ECO:0008006" key="2">
    <source>
        <dbReference type="Google" id="ProtNLM"/>
    </source>
</evidence>
<gene>
    <name evidence="1" type="ORF">METZ01_LOCUS507004</name>
</gene>
<evidence type="ECO:0000313" key="1">
    <source>
        <dbReference type="EMBL" id="SVE54150.1"/>
    </source>
</evidence>
<dbReference type="EMBL" id="UINC01224502">
    <property type="protein sequence ID" value="SVE54150.1"/>
    <property type="molecule type" value="Genomic_DNA"/>
</dbReference>
<reference evidence="1" key="1">
    <citation type="submission" date="2018-05" db="EMBL/GenBank/DDBJ databases">
        <authorList>
            <person name="Lanie J.A."/>
            <person name="Ng W.-L."/>
            <person name="Kazmierczak K.M."/>
            <person name="Andrzejewski T.M."/>
            <person name="Davidsen T.M."/>
            <person name="Wayne K.J."/>
            <person name="Tettelin H."/>
            <person name="Glass J.I."/>
            <person name="Rusch D."/>
            <person name="Podicherti R."/>
            <person name="Tsui H.-C.T."/>
            <person name="Winkler M.E."/>
        </authorList>
    </citation>
    <scope>NUCLEOTIDE SEQUENCE</scope>
</reference>
<protein>
    <recommendedName>
        <fullName evidence="2">DUF5723 domain-containing protein</fullName>
    </recommendedName>
</protein>
<accession>A0A383ECP0</accession>
<feature type="non-terminal residue" evidence="1">
    <location>
        <position position="154"/>
    </location>
</feature>
<dbReference type="AlphaFoldDB" id="A0A383ECP0"/>
<sequence>MKAKFILFCLFFNFLYPIGLRALVIPQSASLLSKSGAGISQSAEVNPALLSNYSPHVSFSRNSWFGDITGQKISLLFKNKTYISFETLSVTDIELRDEIASDSPIGLFGAYWYAIELNRSINFNSSIINKFSIGYKVKINFSKLYTETMKGYTL</sequence>
<organism evidence="1">
    <name type="scientific">marine metagenome</name>
    <dbReference type="NCBI Taxonomy" id="408172"/>
    <lineage>
        <taxon>unclassified sequences</taxon>
        <taxon>metagenomes</taxon>
        <taxon>ecological metagenomes</taxon>
    </lineage>
</organism>
<name>A0A383ECP0_9ZZZZ</name>